<keyword evidence="2" id="KW-1185">Reference proteome</keyword>
<reference evidence="1" key="3">
    <citation type="journal article" date="2017" name="Nature">
        <title>Genome sequence of the progenitor of the wheat D genome Aegilops tauschii.</title>
        <authorList>
            <person name="Luo M.C."/>
            <person name="Gu Y.Q."/>
            <person name="Puiu D."/>
            <person name="Wang H."/>
            <person name="Twardziok S.O."/>
            <person name="Deal K.R."/>
            <person name="Huo N."/>
            <person name="Zhu T."/>
            <person name="Wang L."/>
            <person name="Wang Y."/>
            <person name="McGuire P.E."/>
            <person name="Liu S."/>
            <person name="Long H."/>
            <person name="Ramasamy R.K."/>
            <person name="Rodriguez J.C."/>
            <person name="Van S.L."/>
            <person name="Yuan L."/>
            <person name="Wang Z."/>
            <person name="Xia Z."/>
            <person name="Xiao L."/>
            <person name="Anderson O.D."/>
            <person name="Ouyang S."/>
            <person name="Liang Y."/>
            <person name="Zimin A.V."/>
            <person name="Pertea G."/>
            <person name="Qi P."/>
            <person name="Bennetzen J.L."/>
            <person name="Dai X."/>
            <person name="Dawson M.W."/>
            <person name="Muller H.G."/>
            <person name="Kugler K."/>
            <person name="Rivarola-Duarte L."/>
            <person name="Spannagl M."/>
            <person name="Mayer K.F.X."/>
            <person name="Lu F.H."/>
            <person name="Bevan M.W."/>
            <person name="Leroy P."/>
            <person name="Li P."/>
            <person name="You F.M."/>
            <person name="Sun Q."/>
            <person name="Liu Z."/>
            <person name="Lyons E."/>
            <person name="Wicker T."/>
            <person name="Salzberg S.L."/>
            <person name="Devos K.M."/>
            <person name="Dvorak J."/>
        </authorList>
    </citation>
    <scope>NUCLEOTIDE SEQUENCE [LARGE SCALE GENOMIC DNA]</scope>
    <source>
        <strain evidence="1">cv. AL8/78</strain>
    </source>
</reference>
<dbReference type="Proteomes" id="UP000015105">
    <property type="component" value="Chromosome 2D"/>
</dbReference>
<reference evidence="2" key="2">
    <citation type="journal article" date="2017" name="Nat. Plants">
        <title>The Aegilops tauschii genome reveals multiple impacts of transposons.</title>
        <authorList>
            <person name="Zhao G."/>
            <person name="Zou C."/>
            <person name="Li K."/>
            <person name="Wang K."/>
            <person name="Li T."/>
            <person name="Gao L."/>
            <person name="Zhang X."/>
            <person name="Wang H."/>
            <person name="Yang Z."/>
            <person name="Liu X."/>
            <person name="Jiang W."/>
            <person name="Mao L."/>
            <person name="Kong X."/>
            <person name="Jiao Y."/>
            <person name="Jia J."/>
        </authorList>
    </citation>
    <scope>NUCLEOTIDE SEQUENCE [LARGE SCALE GENOMIC DNA]</scope>
    <source>
        <strain evidence="2">cv. AL8/78</strain>
    </source>
</reference>
<protein>
    <submittedName>
        <fullName evidence="1">Uncharacterized protein</fullName>
    </submittedName>
</protein>
<organism evidence="1 2">
    <name type="scientific">Aegilops tauschii subsp. strangulata</name>
    <name type="common">Goatgrass</name>
    <dbReference type="NCBI Taxonomy" id="200361"/>
    <lineage>
        <taxon>Eukaryota</taxon>
        <taxon>Viridiplantae</taxon>
        <taxon>Streptophyta</taxon>
        <taxon>Embryophyta</taxon>
        <taxon>Tracheophyta</taxon>
        <taxon>Spermatophyta</taxon>
        <taxon>Magnoliopsida</taxon>
        <taxon>Liliopsida</taxon>
        <taxon>Poales</taxon>
        <taxon>Poaceae</taxon>
        <taxon>BOP clade</taxon>
        <taxon>Pooideae</taxon>
        <taxon>Triticodae</taxon>
        <taxon>Triticeae</taxon>
        <taxon>Triticinae</taxon>
        <taxon>Aegilops</taxon>
    </lineage>
</organism>
<evidence type="ECO:0000313" key="1">
    <source>
        <dbReference type="EnsemblPlants" id="AET2Gv20490100.3"/>
    </source>
</evidence>
<name>A0A453BFU1_AEGTS</name>
<accession>A0A453BFU1</accession>
<reference evidence="2" key="1">
    <citation type="journal article" date="2014" name="Science">
        <title>Ancient hybridizations among the ancestral genomes of bread wheat.</title>
        <authorList>
            <consortium name="International Wheat Genome Sequencing Consortium,"/>
            <person name="Marcussen T."/>
            <person name="Sandve S.R."/>
            <person name="Heier L."/>
            <person name="Spannagl M."/>
            <person name="Pfeifer M."/>
            <person name="Jakobsen K.S."/>
            <person name="Wulff B.B."/>
            <person name="Steuernagel B."/>
            <person name="Mayer K.F."/>
            <person name="Olsen O.A."/>
        </authorList>
    </citation>
    <scope>NUCLEOTIDE SEQUENCE [LARGE SCALE GENOMIC DNA]</scope>
    <source>
        <strain evidence="2">cv. AL8/78</strain>
    </source>
</reference>
<proteinExistence type="predicted"/>
<dbReference type="EnsemblPlants" id="AET2Gv20490100.3">
    <property type="protein sequence ID" value="AET2Gv20490100.3"/>
    <property type="gene ID" value="AET2Gv20490100"/>
</dbReference>
<evidence type="ECO:0000313" key="2">
    <source>
        <dbReference type="Proteomes" id="UP000015105"/>
    </source>
</evidence>
<dbReference type="AlphaFoldDB" id="A0A453BFU1"/>
<dbReference type="Gramene" id="AET2Gv20490100.3">
    <property type="protein sequence ID" value="AET2Gv20490100.3"/>
    <property type="gene ID" value="AET2Gv20490100"/>
</dbReference>
<sequence length="29" mass="3220">VLLNQKIKNKIDNGLLHCTLDKASSSRPL</sequence>
<reference evidence="1" key="5">
    <citation type="journal article" date="2021" name="G3 (Bethesda)">
        <title>Aegilops tauschii genome assembly Aet v5.0 features greater sequence contiguity and improved annotation.</title>
        <authorList>
            <person name="Wang L."/>
            <person name="Zhu T."/>
            <person name="Rodriguez J.C."/>
            <person name="Deal K.R."/>
            <person name="Dubcovsky J."/>
            <person name="McGuire P.E."/>
            <person name="Lux T."/>
            <person name="Spannagl M."/>
            <person name="Mayer K.F.X."/>
            <person name="Baldrich P."/>
            <person name="Meyers B.C."/>
            <person name="Huo N."/>
            <person name="Gu Y.Q."/>
            <person name="Zhou H."/>
            <person name="Devos K.M."/>
            <person name="Bennetzen J.L."/>
            <person name="Unver T."/>
            <person name="Budak H."/>
            <person name="Gulick P.J."/>
            <person name="Galiba G."/>
            <person name="Kalapos B."/>
            <person name="Nelson D.R."/>
            <person name="Li P."/>
            <person name="You F.M."/>
            <person name="Luo M.C."/>
            <person name="Dvorak J."/>
        </authorList>
    </citation>
    <scope>NUCLEOTIDE SEQUENCE [LARGE SCALE GENOMIC DNA]</scope>
    <source>
        <strain evidence="1">cv. AL8/78</strain>
    </source>
</reference>
<reference evidence="1" key="4">
    <citation type="submission" date="2019-03" db="UniProtKB">
        <authorList>
            <consortium name="EnsemblPlants"/>
        </authorList>
    </citation>
    <scope>IDENTIFICATION</scope>
</reference>